<keyword evidence="6 8" id="KW-0067">ATP-binding</keyword>
<dbReference type="EMBL" id="VUOC01000002">
    <property type="protein sequence ID" value="KAA2242502.1"/>
    <property type="molecule type" value="Genomic_DNA"/>
</dbReference>
<dbReference type="GO" id="GO:0004592">
    <property type="term" value="F:pantoate-beta-alanine ligase activity"/>
    <property type="evidence" value="ECO:0007669"/>
    <property type="project" value="UniProtKB-UniRule"/>
</dbReference>
<name>A0A5B2VVW4_9BACT</name>
<feature type="binding site" evidence="8">
    <location>
        <position position="156"/>
    </location>
    <ligand>
        <name>(R)-pantoate</name>
        <dbReference type="ChEBI" id="CHEBI:15980"/>
    </ligand>
</feature>
<feature type="binding site" evidence="8">
    <location>
        <begin position="187"/>
        <end position="190"/>
    </location>
    <ligand>
        <name>ATP</name>
        <dbReference type="ChEBI" id="CHEBI:30616"/>
    </ligand>
</feature>
<feature type="binding site" evidence="8">
    <location>
        <position position="61"/>
    </location>
    <ligand>
        <name>beta-alanine</name>
        <dbReference type="ChEBI" id="CHEBI:57966"/>
    </ligand>
</feature>
<dbReference type="NCBIfam" id="TIGR00125">
    <property type="entry name" value="cyt_tran_rel"/>
    <property type="match status" value="1"/>
</dbReference>
<keyword evidence="3 8" id="KW-0436">Ligase</keyword>
<dbReference type="NCBIfam" id="TIGR00018">
    <property type="entry name" value="panC"/>
    <property type="match status" value="1"/>
</dbReference>
<reference evidence="9 10" key="2">
    <citation type="submission" date="2019-09" db="EMBL/GenBank/DDBJ databases">
        <authorList>
            <person name="Jin C."/>
        </authorList>
    </citation>
    <scope>NUCLEOTIDE SEQUENCE [LARGE SCALE GENOMIC DNA]</scope>
    <source>
        <strain evidence="9 10">BN140078</strain>
    </source>
</reference>
<evidence type="ECO:0000256" key="1">
    <source>
        <dbReference type="ARBA" id="ARBA00004990"/>
    </source>
</evidence>
<dbReference type="Gene3D" id="3.40.50.620">
    <property type="entry name" value="HUPs"/>
    <property type="match status" value="1"/>
</dbReference>
<keyword evidence="8" id="KW-0963">Cytoplasm</keyword>
<comment type="subcellular location">
    <subcellularLocation>
        <location evidence="8">Cytoplasm</location>
    </subcellularLocation>
</comment>
<feature type="binding site" evidence="8">
    <location>
        <position position="179"/>
    </location>
    <ligand>
        <name>ATP</name>
        <dbReference type="ChEBI" id="CHEBI:30616"/>
    </ligand>
</feature>
<dbReference type="EC" id="6.3.2.1" evidence="8"/>
<evidence type="ECO:0000256" key="2">
    <source>
        <dbReference type="ARBA" id="ARBA00009256"/>
    </source>
</evidence>
<dbReference type="HAMAP" id="MF_00158">
    <property type="entry name" value="PanC"/>
    <property type="match status" value="1"/>
</dbReference>
<feature type="binding site" evidence="8">
    <location>
        <position position="61"/>
    </location>
    <ligand>
        <name>(R)-pantoate</name>
        <dbReference type="ChEBI" id="CHEBI:15980"/>
    </ligand>
</feature>
<dbReference type="Gene3D" id="3.30.1300.10">
    <property type="entry name" value="Pantoate-beta-alanine ligase, C-terminal domain"/>
    <property type="match status" value="1"/>
</dbReference>
<reference evidence="9 10" key="1">
    <citation type="submission" date="2019-09" db="EMBL/GenBank/DDBJ databases">
        <title>Chitinophaga ginsengihumi sp. nov., isolated from soil of ginseng rhizosphere.</title>
        <authorList>
            <person name="Lee J."/>
        </authorList>
    </citation>
    <scope>NUCLEOTIDE SEQUENCE [LARGE SCALE GENOMIC DNA]</scope>
    <source>
        <strain evidence="9 10">BN140078</strain>
    </source>
</reference>
<dbReference type="PANTHER" id="PTHR21299">
    <property type="entry name" value="CYTIDYLATE KINASE/PANTOATE-BETA-ALANINE LIGASE"/>
    <property type="match status" value="1"/>
</dbReference>
<dbReference type="RefSeq" id="WP_149837374.1">
    <property type="nucleotide sequence ID" value="NZ_VUOC01000002.1"/>
</dbReference>
<dbReference type="InterPro" id="IPR014729">
    <property type="entry name" value="Rossmann-like_a/b/a_fold"/>
</dbReference>
<evidence type="ECO:0000256" key="3">
    <source>
        <dbReference type="ARBA" id="ARBA00022598"/>
    </source>
</evidence>
<dbReference type="InterPro" id="IPR042176">
    <property type="entry name" value="Pantoate_ligase_C"/>
</dbReference>
<feature type="active site" description="Proton donor" evidence="8">
    <location>
        <position position="37"/>
    </location>
</feature>
<dbReference type="GO" id="GO:0005524">
    <property type="term" value="F:ATP binding"/>
    <property type="evidence" value="ECO:0007669"/>
    <property type="project" value="UniProtKB-KW"/>
</dbReference>
<dbReference type="Pfam" id="PF02569">
    <property type="entry name" value="Pantoate_ligase"/>
    <property type="match status" value="1"/>
</dbReference>
<evidence type="ECO:0000256" key="4">
    <source>
        <dbReference type="ARBA" id="ARBA00022655"/>
    </source>
</evidence>
<comment type="miscellaneous">
    <text evidence="8">The reaction proceeds by a bi uni uni bi ping pong mechanism.</text>
</comment>
<dbReference type="AlphaFoldDB" id="A0A5B2VVW4"/>
<feature type="binding site" evidence="8">
    <location>
        <begin position="30"/>
        <end position="37"/>
    </location>
    <ligand>
        <name>ATP</name>
        <dbReference type="ChEBI" id="CHEBI:30616"/>
    </ligand>
</feature>
<evidence type="ECO:0000256" key="8">
    <source>
        <dbReference type="HAMAP-Rule" id="MF_00158"/>
    </source>
</evidence>
<dbReference type="GO" id="GO:0015940">
    <property type="term" value="P:pantothenate biosynthetic process"/>
    <property type="evidence" value="ECO:0007669"/>
    <property type="project" value="UniProtKB-UniRule"/>
</dbReference>
<keyword evidence="10" id="KW-1185">Reference proteome</keyword>
<comment type="catalytic activity">
    <reaction evidence="7 8">
        <text>(R)-pantoate + beta-alanine + ATP = (R)-pantothenate + AMP + diphosphate + H(+)</text>
        <dbReference type="Rhea" id="RHEA:10912"/>
        <dbReference type="ChEBI" id="CHEBI:15378"/>
        <dbReference type="ChEBI" id="CHEBI:15980"/>
        <dbReference type="ChEBI" id="CHEBI:29032"/>
        <dbReference type="ChEBI" id="CHEBI:30616"/>
        <dbReference type="ChEBI" id="CHEBI:33019"/>
        <dbReference type="ChEBI" id="CHEBI:57966"/>
        <dbReference type="ChEBI" id="CHEBI:456215"/>
        <dbReference type="EC" id="6.3.2.1"/>
    </reaction>
</comment>
<comment type="pathway">
    <text evidence="1 8">Cofactor biosynthesis; (R)-pantothenate biosynthesis; (R)-pantothenate from (R)-pantoate and beta-alanine: step 1/1.</text>
</comment>
<protein>
    <recommendedName>
        <fullName evidence="8">Pantothenate synthetase</fullName>
        <shortName evidence="8">PS</shortName>
        <ecNumber evidence="8">6.3.2.1</ecNumber>
    </recommendedName>
    <alternativeName>
        <fullName evidence="8">Pantoate--beta-alanine ligase</fullName>
    </alternativeName>
    <alternativeName>
        <fullName evidence="8">Pantoate-activating enzyme</fullName>
    </alternativeName>
</protein>
<comment type="function">
    <text evidence="8">Catalyzes the condensation of pantoate with beta-alanine in an ATP-dependent reaction via a pantoyl-adenylate intermediate.</text>
</comment>
<evidence type="ECO:0000313" key="10">
    <source>
        <dbReference type="Proteomes" id="UP000324611"/>
    </source>
</evidence>
<evidence type="ECO:0000256" key="7">
    <source>
        <dbReference type="ARBA" id="ARBA00048258"/>
    </source>
</evidence>
<evidence type="ECO:0000256" key="5">
    <source>
        <dbReference type="ARBA" id="ARBA00022741"/>
    </source>
</evidence>
<dbReference type="UniPathway" id="UPA00028">
    <property type="reaction ID" value="UER00005"/>
</dbReference>
<dbReference type="InterPro" id="IPR003721">
    <property type="entry name" value="Pantoate_ligase"/>
</dbReference>
<dbReference type="PANTHER" id="PTHR21299:SF1">
    <property type="entry name" value="PANTOATE--BETA-ALANINE LIGASE"/>
    <property type="match status" value="1"/>
</dbReference>
<keyword evidence="4 8" id="KW-0566">Pantothenate biosynthesis</keyword>
<accession>A0A5B2VVW4</accession>
<feature type="binding site" evidence="8">
    <location>
        <begin position="150"/>
        <end position="153"/>
    </location>
    <ligand>
        <name>ATP</name>
        <dbReference type="ChEBI" id="CHEBI:30616"/>
    </ligand>
</feature>
<comment type="subunit">
    <text evidence="8">Homodimer.</text>
</comment>
<evidence type="ECO:0000313" key="9">
    <source>
        <dbReference type="EMBL" id="KAA2242502.1"/>
    </source>
</evidence>
<comment type="similarity">
    <text evidence="2 8">Belongs to the pantothenate synthetase family.</text>
</comment>
<keyword evidence="5 8" id="KW-0547">Nucleotide-binding</keyword>
<proteinExistence type="inferred from homology"/>
<organism evidence="9 10">
    <name type="scientific">Chitinophaga agrisoli</name>
    <dbReference type="NCBI Taxonomy" id="2607653"/>
    <lineage>
        <taxon>Bacteria</taxon>
        <taxon>Pseudomonadati</taxon>
        <taxon>Bacteroidota</taxon>
        <taxon>Chitinophagia</taxon>
        <taxon>Chitinophagales</taxon>
        <taxon>Chitinophagaceae</taxon>
        <taxon>Chitinophaga</taxon>
    </lineage>
</organism>
<evidence type="ECO:0000256" key="6">
    <source>
        <dbReference type="ARBA" id="ARBA00022840"/>
    </source>
</evidence>
<dbReference type="GO" id="GO:0005737">
    <property type="term" value="C:cytoplasm"/>
    <property type="evidence" value="ECO:0007669"/>
    <property type="project" value="UniProtKB-SubCell"/>
</dbReference>
<gene>
    <name evidence="8" type="primary">panC</name>
    <name evidence="9" type="ORF">F0L74_08140</name>
</gene>
<dbReference type="Proteomes" id="UP000324611">
    <property type="component" value="Unassembled WGS sequence"/>
</dbReference>
<dbReference type="SUPFAM" id="SSF52374">
    <property type="entry name" value="Nucleotidylyl transferase"/>
    <property type="match status" value="1"/>
</dbReference>
<comment type="caution">
    <text evidence="9">The sequence shown here is derived from an EMBL/GenBank/DDBJ whole genome shotgun (WGS) entry which is preliminary data.</text>
</comment>
<dbReference type="InterPro" id="IPR004821">
    <property type="entry name" value="Cyt_trans-like"/>
</dbReference>
<sequence>MDLFKLKDELRHYLNTAQQKGATVGFVPTMGALHQGHLSLIQQARQQCNIVVCSIFVNPTQFNDPADFEKYPVTIEKDITLLTAAHTDVLFLPAVAEMYPEGLSAPGPHYDFGALETVLEGEYRPGHFQGVGRVVHKLLDIVQPQQLFMGQKDLQQCLVVKRLLKLIESPAEMIICPTLRETDGLAMSSRNMRLSPAERQQAVAIYKTLSYIKDQLQQGAPLPDTVAAARLQLQSAKFEMDYLDVIAVGDDGAISFPQASPPAGQPLYAAVAARMEGSPVRLIDNLQVS</sequence>